<evidence type="ECO:0000313" key="15">
    <source>
        <dbReference type="EMBL" id="ERK57983.1"/>
    </source>
</evidence>
<feature type="transmembrane region" description="Helical" evidence="12">
    <location>
        <begin position="193"/>
        <end position="212"/>
    </location>
</feature>
<feature type="transmembrane region" description="Helical" evidence="12">
    <location>
        <begin position="168"/>
        <end position="187"/>
    </location>
</feature>
<feature type="domain" description="ABC transmembrane type-1" evidence="14">
    <location>
        <begin position="52"/>
        <end position="339"/>
    </location>
</feature>
<sequence>MSSGSGPMDEPVDGGPEPKTSREPGAGAEPGQQASASAVLRRFTRPVARTIIVGAVLTAVSSVCTFIPYLVITRIAQQALTGRIDSSRELAVPLAVAAVAALAGRALFGLGTGICHHADADFRVRVREELIRHLSRVPLGWFLDNPSGEVKQAASDDVLSMHQAVGHAPADITAVLLSPLIPLVYLFTVDWRFALVLLLYVVVGLGVSLILMSKDHDRLNREYNNAIVELSAASVEMIDGVEVVKTYGTSARANRRFSQAVDRLSAIAYLWAIRTAAPFSTVMALFSPAVMLILLSALTMLFVSRDWLGLVDCVPFLILGVGIPSALLHMATSLGFLRLALQSSGHLGAVLAAEPLTEPDEPGEFPDGELGVQMDGVSFAYGTDSAPVLTDVDITLSPGTVAALVGDSGSGKTTLARLIPRFWDPASGAVRIGGLDLRDVTTTQVLSRTAMVLQDSMLLRQSIRDNIRLARPDADDDEVIAAARSAQIHDRIMELPHGYDTVIGSDDGELSGGEAQRVAIARAIMQDAPILILDEATAHADPENEVAIQDALAHLARGRTTVVIAHRLNTITHADQILVVERGRIVERGTHDELLARDGRYTALWRKQTVKEGSDAR</sequence>
<dbReference type="EMBL" id="ACVN02000145">
    <property type="protein sequence ID" value="ERK57983.1"/>
    <property type="molecule type" value="Genomic_DNA"/>
</dbReference>
<dbReference type="Pfam" id="PF00005">
    <property type="entry name" value="ABC_tran"/>
    <property type="match status" value="1"/>
</dbReference>
<dbReference type="Pfam" id="PF00664">
    <property type="entry name" value="ABC_membrane"/>
    <property type="match status" value="1"/>
</dbReference>
<keyword evidence="8 12" id="KW-1133">Transmembrane helix</keyword>
<evidence type="ECO:0000256" key="3">
    <source>
        <dbReference type="ARBA" id="ARBA00022475"/>
    </source>
</evidence>
<evidence type="ECO:0000256" key="7">
    <source>
        <dbReference type="ARBA" id="ARBA00022840"/>
    </source>
</evidence>
<dbReference type="Gene3D" id="1.20.1560.10">
    <property type="entry name" value="ABC transporter type 1, transmembrane domain"/>
    <property type="match status" value="1"/>
</dbReference>
<evidence type="ECO:0000256" key="1">
    <source>
        <dbReference type="ARBA" id="ARBA00004429"/>
    </source>
</evidence>
<proteinExistence type="inferred from homology"/>
<keyword evidence="4" id="KW-0997">Cell inner membrane</keyword>
<dbReference type="PROSITE" id="PS50893">
    <property type="entry name" value="ABC_TRANSPORTER_2"/>
    <property type="match status" value="1"/>
</dbReference>
<keyword evidence="9 12" id="KW-0472">Membrane</keyword>
<dbReference type="PANTHER" id="PTHR43394:SF1">
    <property type="entry name" value="ATP-BINDING CASSETTE SUB-FAMILY B MEMBER 10, MITOCHONDRIAL"/>
    <property type="match status" value="1"/>
</dbReference>
<dbReference type="SUPFAM" id="SSF90123">
    <property type="entry name" value="ABC transporter transmembrane region"/>
    <property type="match status" value="1"/>
</dbReference>
<evidence type="ECO:0000256" key="5">
    <source>
        <dbReference type="ARBA" id="ARBA00022692"/>
    </source>
</evidence>
<dbReference type="RefSeq" id="WP_021797267.1">
    <property type="nucleotide sequence ID" value="NZ_ACVN02000145.1"/>
</dbReference>
<feature type="transmembrane region" description="Helical" evidence="12">
    <location>
        <begin position="51"/>
        <end position="72"/>
    </location>
</feature>
<dbReference type="PROSITE" id="PS00211">
    <property type="entry name" value="ABC_TRANSPORTER_1"/>
    <property type="match status" value="1"/>
</dbReference>
<evidence type="ECO:0000259" key="13">
    <source>
        <dbReference type="PROSITE" id="PS50893"/>
    </source>
</evidence>
<accession>U2RWR1</accession>
<dbReference type="SUPFAM" id="SSF52540">
    <property type="entry name" value="P-loop containing nucleoside triphosphate hydrolases"/>
    <property type="match status" value="1"/>
</dbReference>
<evidence type="ECO:0000256" key="8">
    <source>
        <dbReference type="ARBA" id="ARBA00022989"/>
    </source>
</evidence>
<dbReference type="InterPro" id="IPR027417">
    <property type="entry name" value="P-loop_NTPase"/>
</dbReference>
<evidence type="ECO:0000256" key="4">
    <source>
        <dbReference type="ARBA" id="ARBA00022519"/>
    </source>
</evidence>
<evidence type="ECO:0000256" key="6">
    <source>
        <dbReference type="ARBA" id="ARBA00022741"/>
    </source>
</evidence>
<dbReference type="GO" id="GO:0015421">
    <property type="term" value="F:ABC-type oligopeptide transporter activity"/>
    <property type="evidence" value="ECO:0007669"/>
    <property type="project" value="TreeGrafter"/>
</dbReference>
<evidence type="ECO:0000259" key="14">
    <source>
        <dbReference type="PROSITE" id="PS50929"/>
    </source>
</evidence>
<dbReference type="InterPro" id="IPR003439">
    <property type="entry name" value="ABC_transporter-like_ATP-bd"/>
</dbReference>
<dbReference type="FunFam" id="3.40.50.300:FF:000221">
    <property type="entry name" value="Multidrug ABC transporter ATP-binding protein"/>
    <property type="match status" value="1"/>
</dbReference>
<keyword evidence="6" id="KW-0547">Nucleotide-binding</keyword>
<protein>
    <submittedName>
        <fullName evidence="15">ABC transporter, ATP-binding protein</fullName>
    </submittedName>
</protein>
<dbReference type="GO" id="GO:0016887">
    <property type="term" value="F:ATP hydrolysis activity"/>
    <property type="evidence" value="ECO:0007669"/>
    <property type="project" value="InterPro"/>
</dbReference>
<organism evidence="15 16">
    <name type="scientific">Propionibacterium acidifaciens F0233</name>
    <dbReference type="NCBI Taxonomy" id="553198"/>
    <lineage>
        <taxon>Bacteria</taxon>
        <taxon>Bacillati</taxon>
        <taxon>Actinomycetota</taxon>
        <taxon>Actinomycetes</taxon>
        <taxon>Propionibacteriales</taxon>
        <taxon>Propionibacteriaceae</taxon>
        <taxon>Propionibacterium</taxon>
    </lineage>
</organism>
<evidence type="ECO:0000256" key="11">
    <source>
        <dbReference type="SAM" id="MobiDB-lite"/>
    </source>
</evidence>
<evidence type="ECO:0000256" key="12">
    <source>
        <dbReference type="SAM" id="Phobius"/>
    </source>
</evidence>
<evidence type="ECO:0000256" key="9">
    <source>
        <dbReference type="ARBA" id="ARBA00023136"/>
    </source>
</evidence>
<name>U2RWR1_9ACTN</name>
<dbReference type="PANTHER" id="PTHR43394">
    <property type="entry name" value="ATP-DEPENDENT PERMEASE MDL1, MITOCHONDRIAL"/>
    <property type="match status" value="1"/>
</dbReference>
<dbReference type="SMART" id="SM00382">
    <property type="entry name" value="AAA"/>
    <property type="match status" value="1"/>
</dbReference>
<dbReference type="InterPro" id="IPR039421">
    <property type="entry name" value="Type_1_exporter"/>
</dbReference>
<gene>
    <name evidence="15" type="ORF">HMPREF0682_2873</name>
</gene>
<dbReference type="GO" id="GO:0005886">
    <property type="term" value="C:plasma membrane"/>
    <property type="evidence" value="ECO:0007669"/>
    <property type="project" value="UniProtKB-SubCell"/>
</dbReference>
<dbReference type="InterPro" id="IPR036640">
    <property type="entry name" value="ABC1_TM_sf"/>
</dbReference>
<keyword evidence="7 15" id="KW-0067">ATP-binding</keyword>
<evidence type="ECO:0000256" key="10">
    <source>
        <dbReference type="ARBA" id="ARBA00023455"/>
    </source>
</evidence>
<dbReference type="GeneID" id="95359199"/>
<keyword evidence="16" id="KW-1185">Reference proteome</keyword>
<evidence type="ECO:0000256" key="2">
    <source>
        <dbReference type="ARBA" id="ARBA00022448"/>
    </source>
</evidence>
<feature type="domain" description="ABC transporter" evidence="13">
    <location>
        <begin position="372"/>
        <end position="607"/>
    </location>
</feature>
<dbReference type="InterPro" id="IPR011527">
    <property type="entry name" value="ABC1_TM_dom"/>
</dbReference>
<dbReference type="PROSITE" id="PS50929">
    <property type="entry name" value="ABC_TM1F"/>
    <property type="match status" value="1"/>
</dbReference>
<keyword evidence="2" id="KW-0813">Transport</keyword>
<dbReference type="Proteomes" id="UP000017052">
    <property type="component" value="Unassembled WGS sequence"/>
</dbReference>
<feature type="transmembrane region" description="Helical" evidence="12">
    <location>
        <begin position="316"/>
        <end position="337"/>
    </location>
</feature>
<dbReference type="InterPro" id="IPR017871">
    <property type="entry name" value="ABC_transporter-like_CS"/>
</dbReference>
<dbReference type="GO" id="GO:0005524">
    <property type="term" value="F:ATP binding"/>
    <property type="evidence" value="ECO:0007669"/>
    <property type="project" value="UniProtKB-KW"/>
</dbReference>
<comment type="similarity">
    <text evidence="10">Belongs to the ABC transporter superfamily. Siderophore-Fe(3+) uptake transporter (SIUT) (TC 3.A.1.21) family.</text>
</comment>
<feature type="transmembrane region" description="Helical" evidence="12">
    <location>
        <begin position="282"/>
        <end position="304"/>
    </location>
</feature>
<reference evidence="15" key="1">
    <citation type="submission" date="2013-08" db="EMBL/GenBank/DDBJ databases">
        <authorList>
            <person name="Durkin A.S."/>
            <person name="Haft D.R."/>
            <person name="McCorrison J."/>
            <person name="Torralba M."/>
            <person name="Gillis M."/>
            <person name="Haft D.H."/>
            <person name="Methe B."/>
            <person name="Sutton G."/>
            <person name="Nelson K.E."/>
        </authorList>
    </citation>
    <scope>NUCLEOTIDE SEQUENCE [LARGE SCALE GENOMIC DNA]</scope>
    <source>
        <strain evidence="15">F0233</strain>
    </source>
</reference>
<keyword evidence="5 12" id="KW-0812">Transmembrane</keyword>
<comment type="caution">
    <text evidence="15">The sequence shown here is derived from an EMBL/GenBank/DDBJ whole genome shotgun (WGS) entry which is preliminary data.</text>
</comment>
<dbReference type="InterPro" id="IPR003593">
    <property type="entry name" value="AAA+_ATPase"/>
</dbReference>
<dbReference type="Gene3D" id="3.40.50.300">
    <property type="entry name" value="P-loop containing nucleotide triphosphate hydrolases"/>
    <property type="match status" value="1"/>
</dbReference>
<evidence type="ECO:0000313" key="16">
    <source>
        <dbReference type="Proteomes" id="UP000017052"/>
    </source>
</evidence>
<comment type="subcellular location">
    <subcellularLocation>
        <location evidence="1">Cell inner membrane</location>
        <topology evidence="1">Multi-pass membrane protein</topology>
    </subcellularLocation>
</comment>
<feature type="region of interest" description="Disordered" evidence="11">
    <location>
        <begin position="1"/>
        <end position="37"/>
    </location>
</feature>
<keyword evidence="3" id="KW-1003">Cell membrane</keyword>
<feature type="transmembrane region" description="Helical" evidence="12">
    <location>
        <begin position="92"/>
        <end position="115"/>
    </location>
</feature>
<dbReference type="AlphaFoldDB" id="U2RWR1"/>